<keyword evidence="2" id="KW-1185">Reference proteome</keyword>
<dbReference type="Proteomes" id="UP000597656">
    <property type="component" value="Unassembled WGS sequence"/>
</dbReference>
<organism evidence="1 2">
    <name type="scientific">Lentzea pudingi</name>
    <dbReference type="NCBI Taxonomy" id="1789439"/>
    <lineage>
        <taxon>Bacteria</taxon>
        <taxon>Bacillati</taxon>
        <taxon>Actinomycetota</taxon>
        <taxon>Actinomycetes</taxon>
        <taxon>Pseudonocardiales</taxon>
        <taxon>Pseudonocardiaceae</taxon>
        <taxon>Lentzea</taxon>
    </lineage>
</organism>
<gene>
    <name evidence="1" type="ORF">GCM10011609_17110</name>
</gene>
<comment type="caution">
    <text evidence="1">The sequence shown here is derived from an EMBL/GenBank/DDBJ whole genome shotgun (WGS) entry which is preliminary data.</text>
</comment>
<accession>A0ABQ2HJ43</accession>
<proteinExistence type="predicted"/>
<evidence type="ECO:0000313" key="2">
    <source>
        <dbReference type="Proteomes" id="UP000597656"/>
    </source>
</evidence>
<sequence length="151" mass="16645">MTVASFVISCLAALFALGAVWYARGQKMAAEKSALEAKRSADSAAEMARIEQERRADEVADAEKLRVRFSLVHHNNAAYVLSNDGTDSAYGVHVDGQRLVARGETEFEVFPAGDARKYILSKAMGRPDHIIVTWHTRPDRTDAANSAKFYI</sequence>
<name>A0ABQ2HJ43_9PSEU</name>
<dbReference type="EMBL" id="BMNC01000002">
    <property type="protein sequence ID" value="GGM81676.1"/>
    <property type="molecule type" value="Genomic_DNA"/>
</dbReference>
<protein>
    <submittedName>
        <fullName evidence="1">Uncharacterized protein</fullName>
    </submittedName>
</protein>
<evidence type="ECO:0000313" key="1">
    <source>
        <dbReference type="EMBL" id="GGM81676.1"/>
    </source>
</evidence>
<dbReference type="RefSeq" id="WP_189154058.1">
    <property type="nucleotide sequence ID" value="NZ_BMNC01000002.1"/>
</dbReference>
<reference evidence="2" key="1">
    <citation type="journal article" date="2019" name="Int. J. Syst. Evol. Microbiol.">
        <title>The Global Catalogue of Microorganisms (GCM) 10K type strain sequencing project: providing services to taxonomists for standard genome sequencing and annotation.</title>
        <authorList>
            <consortium name="The Broad Institute Genomics Platform"/>
            <consortium name="The Broad Institute Genome Sequencing Center for Infectious Disease"/>
            <person name="Wu L."/>
            <person name="Ma J."/>
        </authorList>
    </citation>
    <scope>NUCLEOTIDE SEQUENCE [LARGE SCALE GENOMIC DNA]</scope>
    <source>
        <strain evidence="2">CGMCC 4.7319</strain>
    </source>
</reference>